<evidence type="ECO:0000313" key="1">
    <source>
        <dbReference type="EMBL" id="GAC80753.1"/>
    </source>
</evidence>
<comment type="caution">
    <text evidence="1">The sequence shown here is derived from an EMBL/GenBank/DDBJ whole genome shotgun (WGS) entry which is preliminary data.</text>
</comment>
<name>M3VBS1_GORML</name>
<evidence type="ECO:0000313" key="2">
    <source>
        <dbReference type="Proteomes" id="UP000035009"/>
    </source>
</evidence>
<dbReference type="Proteomes" id="UP000035009">
    <property type="component" value="Unassembled WGS sequence"/>
</dbReference>
<organism evidence="1 2">
    <name type="scientific">Gordonia malaquae NBRC 108250</name>
    <dbReference type="NCBI Taxonomy" id="1223542"/>
    <lineage>
        <taxon>Bacteria</taxon>
        <taxon>Bacillati</taxon>
        <taxon>Actinomycetota</taxon>
        <taxon>Actinomycetes</taxon>
        <taxon>Mycobacteriales</taxon>
        <taxon>Gordoniaceae</taxon>
        <taxon>Gordonia</taxon>
    </lineage>
</organism>
<reference evidence="1 2" key="1">
    <citation type="submission" date="2013-02" db="EMBL/GenBank/DDBJ databases">
        <title>Whole genome shotgun sequence of Gordonia malaquae NBRC 108250.</title>
        <authorList>
            <person name="Yoshida I."/>
            <person name="Hosoyama A."/>
            <person name="Tsuchikane K."/>
            <person name="Ando Y."/>
            <person name="Baba S."/>
            <person name="Ohji S."/>
            <person name="Hamada M."/>
            <person name="Tamura T."/>
            <person name="Yamazoe A."/>
            <person name="Yamazaki S."/>
            <person name="Fujita N."/>
        </authorList>
    </citation>
    <scope>NUCLEOTIDE SEQUENCE [LARGE SCALE GENOMIC DNA]</scope>
    <source>
        <strain evidence="1 2">NBRC 108250</strain>
    </source>
</reference>
<proteinExistence type="predicted"/>
<dbReference type="STRING" id="410332.SAMN04488550_2635"/>
<gene>
    <name evidence="1" type="ORF">GM1_021_00390</name>
</gene>
<keyword evidence="2" id="KW-1185">Reference proteome</keyword>
<accession>M3VBS1</accession>
<dbReference type="EMBL" id="BAOP01000021">
    <property type="protein sequence ID" value="GAC80753.1"/>
    <property type="molecule type" value="Genomic_DNA"/>
</dbReference>
<protein>
    <submittedName>
        <fullName evidence="1">Uncharacterized protein</fullName>
    </submittedName>
</protein>
<dbReference type="AlphaFoldDB" id="M3VBS1"/>
<sequence length="57" mass="6288">MLAPVPYSVTENGYFAASHPLLVESFAATMNVGRLELQLADWVVTDVDPRTVMHEPT</sequence>